<dbReference type="AlphaFoldDB" id="A0A318D581"/>
<comment type="function">
    <text evidence="6">Has a glutathione-disulfide oxidoreductase activity in the presence of NADPH and glutathione reductase. Reduces low molecular weight disulfides and proteins.</text>
</comment>
<evidence type="ECO:0000256" key="2">
    <source>
        <dbReference type="ARBA" id="ARBA00022448"/>
    </source>
</evidence>
<organism evidence="8 9">
    <name type="scientific">Kangiella spongicola</name>
    <dbReference type="NCBI Taxonomy" id="796379"/>
    <lineage>
        <taxon>Bacteria</taxon>
        <taxon>Pseudomonadati</taxon>
        <taxon>Pseudomonadota</taxon>
        <taxon>Gammaproteobacteria</taxon>
        <taxon>Kangiellales</taxon>
        <taxon>Kangiellaceae</taxon>
        <taxon>Kangiella</taxon>
    </lineage>
</organism>
<keyword evidence="9" id="KW-1185">Reference proteome</keyword>
<dbReference type="SUPFAM" id="SSF52833">
    <property type="entry name" value="Thioredoxin-like"/>
    <property type="match status" value="1"/>
</dbReference>
<keyword evidence="3 6" id="KW-0249">Electron transport</keyword>
<evidence type="ECO:0000259" key="7">
    <source>
        <dbReference type="Pfam" id="PF00462"/>
    </source>
</evidence>
<dbReference type="PANTHER" id="PTHR45694:SF18">
    <property type="entry name" value="GLUTAREDOXIN-1-RELATED"/>
    <property type="match status" value="1"/>
</dbReference>
<gene>
    <name evidence="8" type="primary">grxC</name>
    <name evidence="8" type="ORF">DL796_02395</name>
</gene>
<sequence length="84" mass="9391">MATVEMYTKRFCPFCVRAKHLLEKLDINYTEIAIDGDNELREKMISIAGGHTVPQIIINDKPIGGCDDLYALHAAGKLEPMLDN</sequence>
<proteinExistence type="inferred from homology"/>
<dbReference type="Gene3D" id="3.40.30.10">
    <property type="entry name" value="Glutaredoxin"/>
    <property type="match status" value="1"/>
</dbReference>
<dbReference type="RefSeq" id="WP_110199615.1">
    <property type="nucleotide sequence ID" value="NZ_QICH01000001.1"/>
</dbReference>
<keyword evidence="6" id="KW-0963">Cytoplasm</keyword>
<evidence type="ECO:0000313" key="9">
    <source>
        <dbReference type="Proteomes" id="UP000247689"/>
    </source>
</evidence>
<dbReference type="Proteomes" id="UP000247689">
    <property type="component" value="Unassembled WGS sequence"/>
</dbReference>
<keyword evidence="4" id="KW-1015">Disulfide bond</keyword>
<evidence type="ECO:0000256" key="4">
    <source>
        <dbReference type="ARBA" id="ARBA00023157"/>
    </source>
</evidence>
<dbReference type="NCBIfam" id="TIGR02181">
    <property type="entry name" value="GRX_bact"/>
    <property type="match status" value="1"/>
</dbReference>
<evidence type="ECO:0000256" key="1">
    <source>
        <dbReference type="ARBA" id="ARBA00007787"/>
    </source>
</evidence>
<dbReference type="InterPro" id="IPR014025">
    <property type="entry name" value="Glutaredoxin_subgr"/>
</dbReference>
<name>A0A318D581_9GAMM</name>
<dbReference type="OrthoDB" id="9814618at2"/>
<dbReference type="EMBL" id="QICH01000001">
    <property type="protein sequence ID" value="PXF64013.1"/>
    <property type="molecule type" value="Genomic_DNA"/>
</dbReference>
<keyword evidence="2 6" id="KW-0813">Transport</keyword>
<dbReference type="CDD" id="cd03418">
    <property type="entry name" value="GRX_GRXb_1_3_like"/>
    <property type="match status" value="1"/>
</dbReference>
<keyword evidence="5 6" id="KW-0676">Redox-active center</keyword>
<comment type="similarity">
    <text evidence="1 6">Belongs to the glutaredoxin family.</text>
</comment>
<dbReference type="PANTHER" id="PTHR45694">
    <property type="entry name" value="GLUTAREDOXIN 2"/>
    <property type="match status" value="1"/>
</dbReference>
<dbReference type="PRINTS" id="PR00160">
    <property type="entry name" value="GLUTAREDOXIN"/>
</dbReference>
<dbReference type="PROSITE" id="PS00195">
    <property type="entry name" value="GLUTAREDOXIN_1"/>
    <property type="match status" value="1"/>
</dbReference>
<evidence type="ECO:0000256" key="3">
    <source>
        <dbReference type="ARBA" id="ARBA00022982"/>
    </source>
</evidence>
<dbReference type="Pfam" id="PF00462">
    <property type="entry name" value="Glutaredoxin"/>
    <property type="match status" value="1"/>
</dbReference>
<evidence type="ECO:0000256" key="6">
    <source>
        <dbReference type="RuleBase" id="RU364065"/>
    </source>
</evidence>
<dbReference type="GO" id="GO:0005737">
    <property type="term" value="C:cytoplasm"/>
    <property type="evidence" value="ECO:0007669"/>
    <property type="project" value="TreeGrafter"/>
</dbReference>
<protein>
    <recommendedName>
        <fullName evidence="6">Glutaredoxin</fullName>
    </recommendedName>
</protein>
<reference evidence="8 9" key="1">
    <citation type="submission" date="2018-05" db="EMBL/GenBank/DDBJ databases">
        <title>Kangiella spongicola genome sequence.</title>
        <authorList>
            <person name="Maclea K.S."/>
            <person name="Goen A.E."/>
            <person name="Kelley C."/>
            <person name="Underriner A."/>
            <person name="Silverwood T."/>
            <person name="Trachtenberg A.M."/>
        </authorList>
    </citation>
    <scope>NUCLEOTIDE SEQUENCE [LARGE SCALE GENOMIC DNA]</scope>
    <source>
        <strain evidence="8 9">ATCC BAA-2076</strain>
    </source>
</reference>
<feature type="domain" description="Glutaredoxin" evidence="7">
    <location>
        <begin position="4"/>
        <end position="62"/>
    </location>
</feature>
<evidence type="ECO:0000256" key="5">
    <source>
        <dbReference type="ARBA" id="ARBA00023284"/>
    </source>
</evidence>
<evidence type="ECO:0000313" key="8">
    <source>
        <dbReference type="EMBL" id="PXF64013.1"/>
    </source>
</evidence>
<comment type="caution">
    <text evidence="8">The sequence shown here is derived from an EMBL/GenBank/DDBJ whole genome shotgun (WGS) entry which is preliminary data.</text>
</comment>
<dbReference type="InterPro" id="IPR036249">
    <property type="entry name" value="Thioredoxin-like_sf"/>
</dbReference>
<dbReference type="InterPro" id="IPR002109">
    <property type="entry name" value="Glutaredoxin"/>
</dbReference>
<dbReference type="InterPro" id="IPR011767">
    <property type="entry name" value="GLR_AS"/>
</dbReference>
<accession>A0A318D581</accession>
<dbReference type="GO" id="GO:0045454">
    <property type="term" value="P:cell redox homeostasis"/>
    <property type="evidence" value="ECO:0007669"/>
    <property type="project" value="InterPro"/>
</dbReference>
<dbReference type="InterPro" id="IPR011900">
    <property type="entry name" value="GRX_bact"/>
</dbReference>
<dbReference type="GO" id="GO:0034599">
    <property type="term" value="P:cellular response to oxidative stress"/>
    <property type="evidence" value="ECO:0007669"/>
    <property type="project" value="TreeGrafter"/>
</dbReference>
<dbReference type="GO" id="GO:0015038">
    <property type="term" value="F:glutathione disulfide oxidoreductase activity"/>
    <property type="evidence" value="ECO:0007669"/>
    <property type="project" value="UniProtKB-UniRule"/>
</dbReference>
<dbReference type="PROSITE" id="PS51354">
    <property type="entry name" value="GLUTAREDOXIN_2"/>
    <property type="match status" value="1"/>
</dbReference>